<feature type="region of interest" description="Disordered" evidence="1">
    <location>
        <begin position="126"/>
        <end position="151"/>
    </location>
</feature>
<feature type="compositionally biased region" description="Low complexity" evidence="1">
    <location>
        <begin position="135"/>
        <end position="151"/>
    </location>
</feature>
<dbReference type="InterPro" id="IPR000792">
    <property type="entry name" value="Tscrpt_reg_LuxR_C"/>
</dbReference>
<name>A0A4Q2ILW0_9SPHN</name>
<keyword evidence="4" id="KW-1185">Reference proteome</keyword>
<dbReference type="OrthoDB" id="7193436at2"/>
<dbReference type="GO" id="GO:0003677">
    <property type="term" value="F:DNA binding"/>
    <property type="evidence" value="ECO:0007669"/>
    <property type="project" value="InterPro"/>
</dbReference>
<feature type="compositionally biased region" description="Pro residues" evidence="1">
    <location>
        <begin position="82"/>
        <end position="103"/>
    </location>
</feature>
<dbReference type="Pfam" id="PF00196">
    <property type="entry name" value="GerE"/>
    <property type="match status" value="1"/>
</dbReference>
<organism evidence="3 4">
    <name type="scientific">Sphingomonas desiccabilis</name>
    <dbReference type="NCBI Taxonomy" id="429134"/>
    <lineage>
        <taxon>Bacteria</taxon>
        <taxon>Pseudomonadati</taxon>
        <taxon>Pseudomonadota</taxon>
        <taxon>Alphaproteobacteria</taxon>
        <taxon>Sphingomonadales</taxon>
        <taxon>Sphingomonadaceae</taxon>
        <taxon>Sphingomonas</taxon>
    </lineage>
</organism>
<gene>
    <name evidence="3" type="ORF">EO081_13765</name>
</gene>
<dbReference type="InterPro" id="IPR016032">
    <property type="entry name" value="Sig_transdc_resp-reg_C-effctor"/>
</dbReference>
<dbReference type="GO" id="GO:0006355">
    <property type="term" value="P:regulation of DNA-templated transcription"/>
    <property type="evidence" value="ECO:0007669"/>
    <property type="project" value="InterPro"/>
</dbReference>
<evidence type="ECO:0000313" key="3">
    <source>
        <dbReference type="EMBL" id="RXZ30270.1"/>
    </source>
</evidence>
<dbReference type="PROSITE" id="PS50043">
    <property type="entry name" value="HTH_LUXR_2"/>
    <property type="match status" value="1"/>
</dbReference>
<reference evidence="3 4" key="1">
    <citation type="submission" date="2019-01" db="EMBL/GenBank/DDBJ databases">
        <title>Sphingomonas mucosissima sp. nov. and Sphingomonas desiccabilis sp. nov., from biological soil crusts in the Colorado Plateau, USA.</title>
        <authorList>
            <person name="Zhu D."/>
        </authorList>
    </citation>
    <scope>NUCLEOTIDE SEQUENCE [LARGE SCALE GENOMIC DNA]</scope>
    <source>
        <strain evidence="3 4">CP1D</strain>
    </source>
</reference>
<proteinExistence type="predicted"/>
<feature type="region of interest" description="Disordered" evidence="1">
    <location>
        <begin position="68"/>
        <end position="105"/>
    </location>
</feature>
<dbReference type="SMART" id="SM00421">
    <property type="entry name" value="HTH_LUXR"/>
    <property type="match status" value="1"/>
</dbReference>
<dbReference type="EMBL" id="SDPT01000003">
    <property type="protein sequence ID" value="RXZ30270.1"/>
    <property type="molecule type" value="Genomic_DNA"/>
</dbReference>
<dbReference type="CDD" id="cd06170">
    <property type="entry name" value="LuxR_C_like"/>
    <property type="match status" value="1"/>
</dbReference>
<feature type="domain" description="HTH luxR-type" evidence="2">
    <location>
        <begin position="4"/>
        <end position="69"/>
    </location>
</feature>
<evidence type="ECO:0000313" key="4">
    <source>
        <dbReference type="Proteomes" id="UP000292347"/>
    </source>
</evidence>
<sequence>MAVMADGLQALTEKEKQTLRLLLEGHDAKSMARHLDLSVHTINERLRDARRKLSVSTSKEAARLLRQREAAPQSLGDRPFGDAPPPPIAQHGPRPAPEPPSPPNAAWALGGFAMFLILVTALALSGPTQPPPAVPQTASTQPASTPAVAAAPASESAITRAAADWLALVDAGKWQESWAETGQSFRSLNTVAAWQAASEQARVPLGRMLSRQLLSEQDVPAPPKGYRMVRFRTDFENRRGATETVSLDREGDSWKVVGVYIE</sequence>
<dbReference type="Gene3D" id="1.10.10.10">
    <property type="entry name" value="Winged helix-like DNA-binding domain superfamily/Winged helix DNA-binding domain"/>
    <property type="match status" value="1"/>
</dbReference>
<dbReference type="Pfam" id="PF13211">
    <property type="entry name" value="DUF4019"/>
    <property type="match status" value="1"/>
</dbReference>
<dbReference type="Proteomes" id="UP000292347">
    <property type="component" value="Unassembled WGS sequence"/>
</dbReference>
<dbReference type="SUPFAM" id="SSF46894">
    <property type="entry name" value="C-terminal effector domain of the bipartite response regulators"/>
    <property type="match status" value="1"/>
</dbReference>
<accession>A0A4Q2ILW0</accession>
<dbReference type="InterPro" id="IPR036388">
    <property type="entry name" value="WH-like_DNA-bd_sf"/>
</dbReference>
<evidence type="ECO:0000256" key="1">
    <source>
        <dbReference type="SAM" id="MobiDB-lite"/>
    </source>
</evidence>
<dbReference type="InterPro" id="IPR025091">
    <property type="entry name" value="DUF4019"/>
</dbReference>
<evidence type="ECO:0000259" key="2">
    <source>
        <dbReference type="PROSITE" id="PS50043"/>
    </source>
</evidence>
<protein>
    <submittedName>
        <fullName evidence="3">DUF4019 domain-containing protein</fullName>
    </submittedName>
</protein>
<dbReference type="PRINTS" id="PR00038">
    <property type="entry name" value="HTHLUXR"/>
</dbReference>
<comment type="caution">
    <text evidence="3">The sequence shown here is derived from an EMBL/GenBank/DDBJ whole genome shotgun (WGS) entry which is preliminary data.</text>
</comment>
<dbReference type="AlphaFoldDB" id="A0A4Q2ILW0"/>